<dbReference type="Proteomes" id="UP001303373">
    <property type="component" value="Chromosome 10"/>
</dbReference>
<feature type="compositionally biased region" description="Polar residues" evidence="5">
    <location>
        <begin position="98"/>
        <end position="113"/>
    </location>
</feature>
<dbReference type="GO" id="GO:0000156">
    <property type="term" value="F:phosphorelay response regulator activity"/>
    <property type="evidence" value="ECO:0007669"/>
    <property type="project" value="UniProtKB-ARBA"/>
</dbReference>
<reference evidence="7 8" key="1">
    <citation type="submission" date="2023-11" db="EMBL/GenBank/DDBJ databases">
        <title>An acidophilic fungus is an integral part of prey digestion in a carnivorous sundew plant.</title>
        <authorList>
            <person name="Tsai I.J."/>
        </authorList>
    </citation>
    <scope>NUCLEOTIDE SEQUENCE [LARGE SCALE GENOMIC DNA]</scope>
    <source>
        <strain evidence="7">169a</strain>
    </source>
</reference>
<feature type="region of interest" description="Disordered" evidence="5">
    <location>
        <begin position="636"/>
        <end position="676"/>
    </location>
</feature>
<accession>A0AAQ3MD17</accession>
<dbReference type="Pfam" id="PF00072">
    <property type="entry name" value="Response_reg"/>
    <property type="match status" value="1"/>
</dbReference>
<organism evidence="7 8">
    <name type="scientific">Acrodontium crateriforme</name>
    <dbReference type="NCBI Taxonomy" id="150365"/>
    <lineage>
        <taxon>Eukaryota</taxon>
        <taxon>Fungi</taxon>
        <taxon>Dikarya</taxon>
        <taxon>Ascomycota</taxon>
        <taxon>Pezizomycotina</taxon>
        <taxon>Dothideomycetes</taxon>
        <taxon>Dothideomycetidae</taxon>
        <taxon>Mycosphaerellales</taxon>
        <taxon>Teratosphaeriaceae</taxon>
        <taxon>Acrodontium</taxon>
    </lineage>
</organism>
<feature type="compositionally biased region" description="Low complexity" evidence="5">
    <location>
        <begin position="42"/>
        <end position="54"/>
    </location>
</feature>
<feature type="compositionally biased region" description="Pro residues" evidence="5">
    <location>
        <begin position="483"/>
        <end position="494"/>
    </location>
</feature>
<dbReference type="InterPro" id="IPR011006">
    <property type="entry name" value="CheY-like_superfamily"/>
</dbReference>
<evidence type="ECO:0000256" key="2">
    <source>
        <dbReference type="ARBA" id="ARBA00023012"/>
    </source>
</evidence>
<dbReference type="CDD" id="cd17546">
    <property type="entry name" value="REC_hyHK_CKI1_RcsC-like"/>
    <property type="match status" value="1"/>
</dbReference>
<comment type="similarity">
    <text evidence="3">Belongs to the SSK1 family.</text>
</comment>
<feature type="domain" description="Response regulatory" evidence="6">
    <location>
        <begin position="561"/>
        <end position="731"/>
    </location>
</feature>
<dbReference type="Gene3D" id="3.40.50.2300">
    <property type="match status" value="1"/>
</dbReference>
<feature type="compositionally biased region" description="Low complexity" evidence="5">
    <location>
        <begin position="447"/>
        <end position="456"/>
    </location>
</feature>
<evidence type="ECO:0000256" key="1">
    <source>
        <dbReference type="ARBA" id="ARBA00022553"/>
    </source>
</evidence>
<feature type="compositionally biased region" description="Low complexity" evidence="5">
    <location>
        <begin position="18"/>
        <end position="35"/>
    </location>
</feature>
<keyword evidence="8" id="KW-1185">Reference proteome</keyword>
<feature type="region of interest" description="Disordered" evidence="5">
    <location>
        <begin position="778"/>
        <end position="830"/>
    </location>
</feature>
<gene>
    <name evidence="7" type="ORF">R9X50_00610400</name>
</gene>
<feature type="region of interest" description="Disordered" evidence="5">
    <location>
        <begin position="379"/>
        <end position="460"/>
    </location>
</feature>
<feature type="region of interest" description="Disordered" evidence="5">
    <location>
        <begin position="18"/>
        <end position="171"/>
    </location>
</feature>
<feature type="compositionally biased region" description="Polar residues" evidence="5">
    <location>
        <begin position="498"/>
        <end position="514"/>
    </location>
</feature>
<name>A0AAQ3MD17_9PEZI</name>
<dbReference type="InterPro" id="IPR001789">
    <property type="entry name" value="Sig_transdc_resp-reg_receiver"/>
</dbReference>
<evidence type="ECO:0000256" key="3">
    <source>
        <dbReference type="ARBA" id="ARBA00093463"/>
    </source>
</evidence>
<dbReference type="FunFam" id="3.40.50.2300:FF:000146">
    <property type="entry name" value="Putative two-component response regulator SSK1p"/>
    <property type="match status" value="1"/>
</dbReference>
<sequence>MMPPAVFRRFFLGRKHSTASSITSAPETPSSPSSALRIACLSSPSTPSSPYISPGRAFKPPLPNESTSASAADHDPELADHQSGPADADSDPRASKESLLSLSLDQKELSSSTEDVHVEDDDALGPLPVFPLERPTAEALSGADRTPEQTSAGSLPNTPPEHTHTPDLAPYAATPTRNLFAHSDTALDDINAGIKDTPKTSLVKREGLLDSSRDLAPPKSNECDHLVRNPQSQFEMPHRKVWVKRPGASATLVRIQEGDLVDDVRDMILKKYANSLGRTFDAPDMILRIVQRNDHGGPRAERLLGPEEDICRTIDAYYGGKQAVEEALVIDTPAKKTPRPSPHFSQYQNYLTGDDFRPLESGNDYFPPVAAMIPATIPQTSSSHESRSSHHPSVILADHHGNPRSMAVLTTGQVPPLPSPGGTRRHRSHRPTYQRTHTSSPTFVSHATNPATNAPALNSGHMVHRRPRLDSVASDHHSNGVPAAPPLPTPPAPEAAPTNKSGSTPPTPNGQTVHRNSRFKKPRRLTPDGKIIRSRHQHSTSTNSNSNITSTMLDGSVPPINVLIVEDNIINLRILQGLMKRLKVRWETAMNGQIAVDKWKQGGFHLVLMDIQMPIMNGLEATKAIRRLERDNGIGVFSSTESTPVDGDGNNGDDMVNSANEKEPSTSASSPEKSEKLPMAEEFFKSPVIIVALTASSLQSDRHEALAAGCNDFLTKPVDFIWLQRKVKEWGCMQALIDFDGWRKWKDYASKEEAGKTEEEKRIEREKEEKARIKMEKMAKLQEKQRAKRLEEEERRKQASMEATSSAAAGVDDSGEPSAAVQTAAAEAEVPVVAVNGEAATEEVV</sequence>
<feature type="compositionally biased region" description="Low complexity" evidence="5">
    <location>
        <begin position="539"/>
        <end position="550"/>
    </location>
</feature>
<dbReference type="PANTHER" id="PTHR45339:SF1">
    <property type="entry name" value="HYBRID SIGNAL TRANSDUCTION HISTIDINE KINASE J"/>
    <property type="match status" value="1"/>
</dbReference>
<feature type="compositionally biased region" description="Polar residues" evidence="5">
    <location>
        <begin position="433"/>
        <end position="446"/>
    </location>
</feature>
<dbReference type="SUPFAM" id="SSF52172">
    <property type="entry name" value="CheY-like"/>
    <property type="match status" value="1"/>
</dbReference>
<feature type="compositionally biased region" description="Basic and acidic residues" evidence="5">
    <location>
        <begin position="778"/>
        <end position="799"/>
    </location>
</feature>
<dbReference type="EMBL" id="CP138589">
    <property type="protein sequence ID" value="WPH03227.1"/>
    <property type="molecule type" value="Genomic_DNA"/>
</dbReference>
<evidence type="ECO:0000256" key="4">
    <source>
        <dbReference type="PROSITE-ProRule" id="PRU00169"/>
    </source>
</evidence>
<keyword evidence="1 4" id="KW-0597">Phosphoprotein</keyword>
<protein>
    <recommendedName>
        <fullName evidence="6">Response regulatory domain-containing protein</fullName>
    </recommendedName>
</protein>
<dbReference type="AlphaFoldDB" id="A0AAQ3MD17"/>
<dbReference type="PANTHER" id="PTHR45339">
    <property type="entry name" value="HYBRID SIGNAL TRANSDUCTION HISTIDINE KINASE J"/>
    <property type="match status" value="1"/>
</dbReference>
<dbReference type="PROSITE" id="PS50110">
    <property type="entry name" value="RESPONSE_REGULATORY"/>
    <property type="match status" value="1"/>
</dbReference>
<feature type="region of interest" description="Disordered" evidence="5">
    <location>
        <begin position="472"/>
        <end position="550"/>
    </location>
</feature>
<dbReference type="SMART" id="SM00448">
    <property type="entry name" value="REC"/>
    <property type="match status" value="1"/>
</dbReference>
<evidence type="ECO:0000256" key="5">
    <source>
        <dbReference type="SAM" id="MobiDB-lite"/>
    </source>
</evidence>
<evidence type="ECO:0000313" key="7">
    <source>
        <dbReference type="EMBL" id="WPH03227.1"/>
    </source>
</evidence>
<feature type="modified residue" description="4-aspartylphosphate" evidence="4">
    <location>
        <position position="610"/>
    </location>
</feature>
<feature type="compositionally biased region" description="Low complexity" evidence="5">
    <location>
        <begin position="819"/>
        <end position="830"/>
    </location>
</feature>
<evidence type="ECO:0000259" key="6">
    <source>
        <dbReference type="PROSITE" id="PS50110"/>
    </source>
</evidence>
<keyword evidence="2" id="KW-0902">Two-component regulatory system</keyword>
<feature type="compositionally biased region" description="Basic residues" evidence="5">
    <location>
        <begin position="423"/>
        <end position="432"/>
    </location>
</feature>
<feature type="compositionally biased region" description="Basic residues" evidence="5">
    <location>
        <begin position="515"/>
        <end position="524"/>
    </location>
</feature>
<proteinExistence type="inferred from homology"/>
<evidence type="ECO:0000313" key="8">
    <source>
        <dbReference type="Proteomes" id="UP001303373"/>
    </source>
</evidence>